<dbReference type="EMBL" id="VCIW01000011">
    <property type="protein sequence ID" value="TLS51062.1"/>
    <property type="molecule type" value="Genomic_DNA"/>
</dbReference>
<keyword evidence="1" id="KW-1133">Transmembrane helix</keyword>
<evidence type="ECO:0000313" key="3">
    <source>
        <dbReference type="Proteomes" id="UP000309676"/>
    </source>
</evidence>
<keyword evidence="1" id="KW-0472">Membrane</keyword>
<sequence length="91" mass="10519">MNKTTKHILYMSAALGMLIYAVPRLSIGEGWTLPTIFSALWLLFALAIVASHLHAILRVDEEMDAQLDRVKKHRRRQLAQLIERRLVRRGQ</sequence>
<keyword evidence="1" id="KW-0812">Transmembrane</keyword>
<organism evidence="2 3">
    <name type="scientific">Paenibacillus antri</name>
    <dbReference type="NCBI Taxonomy" id="2582848"/>
    <lineage>
        <taxon>Bacteria</taxon>
        <taxon>Bacillati</taxon>
        <taxon>Bacillota</taxon>
        <taxon>Bacilli</taxon>
        <taxon>Bacillales</taxon>
        <taxon>Paenibacillaceae</taxon>
        <taxon>Paenibacillus</taxon>
    </lineage>
</organism>
<feature type="transmembrane region" description="Helical" evidence="1">
    <location>
        <begin position="7"/>
        <end position="27"/>
    </location>
</feature>
<keyword evidence="3" id="KW-1185">Reference proteome</keyword>
<protein>
    <submittedName>
        <fullName evidence="2">Uncharacterized protein</fullName>
    </submittedName>
</protein>
<evidence type="ECO:0000313" key="2">
    <source>
        <dbReference type="EMBL" id="TLS51062.1"/>
    </source>
</evidence>
<name>A0A5R9G3W1_9BACL</name>
<feature type="transmembrane region" description="Helical" evidence="1">
    <location>
        <begin position="39"/>
        <end position="57"/>
    </location>
</feature>
<gene>
    <name evidence="2" type="ORF">FE782_16875</name>
</gene>
<dbReference type="AlphaFoldDB" id="A0A5R9G3W1"/>
<dbReference type="Proteomes" id="UP000309676">
    <property type="component" value="Unassembled WGS sequence"/>
</dbReference>
<evidence type="ECO:0000256" key="1">
    <source>
        <dbReference type="SAM" id="Phobius"/>
    </source>
</evidence>
<dbReference type="OrthoDB" id="2619264at2"/>
<comment type="caution">
    <text evidence="2">The sequence shown here is derived from an EMBL/GenBank/DDBJ whole genome shotgun (WGS) entry which is preliminary data.</text>
</comment>
<reference evidence="2 3" key="1">
    <citation type="submission" date="2019-05" db="EMBL/GenBank/DDBJ databases">
        <authorList>
            <person name="Narsing Rao M.P."/>
            <person name="Li W.J."/>
        </authorList>
    </citation>
    <scope>NUCLEOTIDE SEQUENCE [LARGE SCALE GENOMIC DNA]</scope>
    <source>
        <strain evidence="2 3">SYSU_K30003</strain>
    </source>
</reference>
<dbReference type="RefSeq" id="WP_138195414.1">
    <property type="nucleotide sequence ID" value="NZ_VCIW01000011.1"/>
</dbReference>
<proteinExistence type="predicted"/>
<accession>A0A5R9G3W1</accession>